<evidence type="ECO:0000313" key="3">
    <source>
        <dbReference type="Proteomes" id="UP000299102"/>
    </source>
</evidence>
<feature type="compositionally biased region" description="Basic residues" evidence="1">
    <location>
        <begin position="127"/>
        <end position="138"/>
    </location>
</feature>
<dbReference type="OrthoDB" id="7480422at2759"/>
<gene>
    <name evidence="2" type="ORF">EVAR_44072_1</name>
</gene>
<name>A0A4C1X4X6_EUMVA</name>
<dbReference type="Proteomes" id="UP000299102">
    <property type="component" value="Unassembled WGS sequence"/>
</dbReference>
<comment type="caution">
    <text evidence="2">The sequence shown here is derived from an EMBL/GenBank/DDBJ whole genome shotgun (WGS) entry which is preliminary data.</text>
</comment>
<protein>
    <submittedName>
        <fullName evidence="2">Uncharacterized protein</fullName>
    </submittedName>
</protein>
<accession>A0A4C1X4X6</accession>
<keyword evidence="3" id="KW-1185">Reference proteome</keyword>
<evidence type="ECO:0000256" key="1">
    <source>
        <dbReference type="SAM" id="MobiDB-lite"/>
    </source>
</evidence>
<proteinExistence type="predicted"/>
<evidence type="ECO:0000313" key="2">
    <source>
        <dbReference type="EMBL" id="GBP57255.1"/>
    </source>
</evidence>
<dbReference type="AlphaFoldDB" id="A0A4C1X4X6"/>
<feature type="region of interest" description="Disordered" evidence="1">
    <location>
        <begin position="112"/>
        <end position="158"/>
    </location>
</feature>
<reference evidence="2 3" key="1">
    <citation type="journal article" date="2019" name="Commun. Biol.">
        <title>The bagworm genome reveals a unique fibroin gene that provides high tensile strength.</title>
        <authorList>
            <person name="Kono N."/>
            <person name="Nakamura H."/>
            <person name="Ohtoshi R."/>
            <person name="Tomita M."/>
            <person name="Numata K."/>
            <person name="Arakawa K."/>
        </authorList>
    </citation>
    <scope>NUCLEOTIDE SEQUENCE [LARGE SCALE GENOMIC DNA]</scope>
</reference>
<dbReference type="EMBL" id="BGZK01000712">
    <property type="protein sequence ID" value="GBP57255.1"/>
    <property type="molecule type" value="Genomic_DNA"/>
</dbReference>
<sequence>MRSTVGKECVSETLGCGVFAVGYCCHFWVGASQYQLLLLDRIQRRVSEILSDGVISGQFDTIALRKDAASLCMLYRCCARGRPIIVEWERDKAWQTSRSDVRRREILRYRPQTRQARSLPPAPPPPRLRRAQRSRRPTKLYAINGSPQNKNGGRRRKQIEVIRIKPHTTNYVLANRTQYCRSENTLPLFSSEIRKEER</sequence>
<organism evidence="2 3">
    <name type="scientific">Eumeta variegata</name>
    <name type="common">Bagworm moth</name>
    <name type="synonym">Eumeta japonica</name>
    <dbReference type="NCBI Taxonomy" id="151549"/>
    <lineage>
        <taxon>Eukaryota</taxon>
        <taxon>Metazoa</taxon>
        <taxon>Ecdysozoa</taxon>
        <taxon>Arthropoda</taxon>
        <taxon>Hexapoda</taxon>
        <taxon>Insecta</taxon>
        <taxon>Pterygota</taxon>
        <taxon>Neoptera</taxon>
        <taxon>Endopterygota</taxon>
        <taxon>Lepidoptera</taxon>
        <taxon>Glossata</taxon>
        <taxon>Ditrysia</taxon>
        <taxon>Tineoidea</taxon>
        <taxon>Psychidae</taxon>
        <taxon>Oiketicinae</taxon>
        <taxon>Eumeta</taxon>
    </lineage>
</organism>